<dbReference type="InterPro" id="IPR036047">
    <property type="entry name" value="F-box-like_dom_sf"/>
</dbReference>
<evidence type="ECO:0000313" key="2">
    <source>
        <dbReference type="Proteomes" id="UP000724874"/>
    </source>
</evidence>
<evidence type="ECO:0000313" key="1">
    <source>
        <dbReference type="EMBL" id="KAF8910475.1"/>
    </source>
</evidence>
<reference evidence="1" key="1">
    <citation type="submission" date="2020-11" db="EMBL/GenBank/DDBJ databases">
        <authorList>
            <consortium name="DOE Joint Genome Institute"/>
            <person name="Ahrendt S."/>
            <person name="Riley R."/>
            <person name="Andreopoulos W."/>
            <person name="LaButti K."/>
            <person name="Pangilinan J."/>
            <person name="Ruiz-duenas F.J."/>
            <person name="Barrasa J.M."/>
            <person name="Sanchez-Garcia M."/>
            <person name="Camarero S."/>
            <person name="Miyauchi S."/>
            <person name="Serrano A."/>
            <person name="Linde D."/>
            <person name="Babiker R."/>
            <person name="Drula E."/>
            <person name="Ayuso-Fernandez I."/>
            <person name="Pacheco R."/>
            <person name="Padilla G."/>
            <person name="Ferreira P."/>
            <person name="Barriuso J."/>
            <person name="Kellner H."/>
            <person name="Castanera R."/>
            <person name="Alfaro M."/>
            <person name="Ramirez L."/>
            <person name="Pisabarro A.G."/>
            <person name="Kuo A."/>
            <person name="Tritt A."/>
            <person name="Lipzen A."/>
            <person name="He G."/>
            <person name="Yan M."/>
            <person name="Ng V."/>
            <person name="Cullen D."/>
            <person name="Martin F."/>
            <person name="Rosso M.-N."/>
            <person name="Henrissat B."/>
            <person name="Hibbett D."/>
            <person name="Martinez A.T."/>
            <person name="Grigoriev I.V."/>
        </authorList>
    </citation>
    <scope>NUCLEOTIDE SEQUENCE</scope>
    <source>
        <strain evidence="1">AH 44721</strain>
    </source>
</reference>
<dbReference type="Gene3D" id="3.80.10.10">
    <property type="entry name" value="Ribonuclease Inhibitor"/>
    <property type="match status" value="1"/>
</dbReference>
<dbReference type="EMBL" id="JADNYJ010000006">
    <property type="protein sequence ID" value="KAF8910475.1"/>
    <property type="molecule type" value="Genomic_DNA"/>
</dbReference>
<dbReference type="OrthoDB" id="3045590at2759"/>
<organism evidence="1 2">
    <name type="scientific">Gymnopilus junonius</name>
    <name type="common">Spectacular rustgill mushroom</name>
    <name type="synonym">Gymnopilus spectabilis subsp. junonius</name>
    <dbReference type="NCBI Taxonomy" id="109634"/>
    <lineage>
        <taxon>Eukaryota</taxon>
        <taxon>Fungi</taxon>
        <taxon>Dikarya</taxon>
        <taxon>Basidiomycota</taxon>
        <taxon>Agaricomycotina</taxon>
        <taxon>Agaricomycetes</taxon>
        <taxon>Agaricomycetidae</taxon>
        <taxon>Agaricales</taxon>
        <taxon>Agaricineae</taxon>
        <taxon>Hymenogastraceae</taxon>
        <taxon>Gymnopilus</taxon>
    </lineage>
</organism>
<name>A0A9P5NVW3_GYMJU</name>
<dbReference type="SUPFAM" id="SSF81383">
    <property type="entry name" value="F-box domain"/>
    <property type="match status" value="1"/>
</dbReference>
<accession>A0A9P5NVW3</accession>
<dbReference type="Proteomes" id="UP000724874">
    <property type="component" value="Unassembled WGS sequence"/>
</dbReference>
<protein>
    <submittedName>
        <fullName evidence="1">Uncharacterized protein</fullName>
    </submittedName>
</protein>
<comment type="caution">
    <text evidence="1">The sequence shown here is derived from an EMBL/GenBank/DDBJ whole genome shotgun (WGS) entry which is preliminary data.</text>
</comment>
<dbReference type="SUPFAM" id="SSF52047">
    <property type="entry name" value="RNI-like"/>
    <property type="match status" value="1"/>
</dbReference>
<proteinExistence type="predicted"/>
<dbReference type="InterPro" id="IPR032675">
    <property type="entry name" value="LRR_dom_sf"/>
</dbReference>
<sequence length="307" mass="35682">MARFSNFLLNVKAYEDNHYIEAATHYPNSRYERNLTDARRSSQVCRPWQDIVLGSPLMWAQLDWSMFQQKTDDWLNEVVRLSGSCYLHITADSLGNGDKLQSFVSLLDTQWDRIQTLYILLWDTKEGSQIALDIYKKFTRPAMHLRSLFILFRDRFVLDNQPVLFSNQAPSLQELQLNWANFTFNVQASWLPNVRTVHISDGTQLDVRKLLDGHSNMSPLEHLEIRDCLLVGHEDFNGQGLEINLPELHYIAIHDPLYGACAAILDAIVPHPDCIFHWSSLKNFAEDWDYSSENFQRLSQTFRSISE</sequence>
<keyword evidence="2" id="KW-1185">Reference proteome</keyword>
<dbReference type="AlphaFoldDB" id="A0A9P5NVW3"/>
<gene>
    <name evidence="1" type="ORF">CPB84DRAFT_1842488</name>
</gene>